<keyword evidence="5 13" id="KW-0698">rRNA processing</keyword>
<keyword evidence="4" id="KW-0678">Repressor</keyword>
<dbReference type="EnsemblMetazoa" id="Aqu2.1.37567_001">
    <property type="protein sequence ID" value="Aqu2.1.37567_001"/>
    <property type="gene ID" value="Aqu2.1.37567"/>
</dbReference>
<evidence type="ECO:0000256" key="3">
    <source>
        <dbReference type="ARBA" id="ARBA00020203"/>
    </source>
</evidence>
<evidence type="ECO:0000256" key="10">
    <source>
        <dbReference type="ARBA" id="ARBA00023015"/>
    </source>
</evidence>
<evidence type="ECO:0000256" key="12">
    <source>
        <dbReference type="ARBA" id="ARBA00023242"/>
    </source>
</evidence>
<dbReference type="InParanoid" id="A0A1X7VDH4"/>
<dbReference type="FunFam" id="3.40.50.150:FF:000068">
    <property type="entry name" value="Ribosomal RNA-processing protein 8"/>
    <property type="match status" value="1"/>
</dbReference>
<dbReference type="SUPFAM" id="SSF53335">
    <property type="entry name" value="S-adenosyl-L-methionine-dependent methyltransferases"/>
    <property type="match status" value="1"/>
</dbReference>
<evidence type="ECO:0000256" key="11">
    <source>
        <dbReference type="ARBA" id="ARBA00023163"/>
    </source>
</evidence>
<dbReference type="OMA" id="KWPTNPL"/>
<name>A0A1X7VDH4_AMPQE</name>
<keyword evidence="10" id="KW-0805">Transcription regulation</keyword>
<dbReference type="GO" id="GO:0005730">
    <property type="term" value="C:nucleolus"/>
    <property type="evidence" value="ECO:0007669"/>
    <property type="project" value="UniProtKB-SubCell"/>
</dbReference>
<evidence type="ECO:0000256" key="1">
    <source>
        <dbReference type="ARBA" id="ARBA00004604"/>
    </source>
</evidence>
<comment type="function">
    <text evidence="13">Probable methyltransferase required to silence rDNA.</text>
</comment>
<dbReference type="GO" id="GO:0008168">
    <property type="term" value="F:methyltransferase activity"/>
    <property type="evidence" value="ECO:0007669"/>
    <property type="project" value="UniProtKB-KW"/>
</dbReference>
<evidence type="ECO:0000256" key="9">
    <source>
        <dbReference type="ARBA" id="ARBA00022853"/>
    </source>
</evidence>
<gene>
    <name evidence="14" type="primary">100634430</name>
</gene>
<accession>A0A1X7VDH4</accession>
<dbReference type="KEGG" id="aqu:100634430"/>
<dbReference type="EnsemblMetazoa" id="XM_003384872.3">
    <property type="protein sequence ID" value="XP_003384920.1"/>
    <property type="gene ID" value="LOC100634430"/>
</dbReference>
<evidence type="ECO:0000256" key="8">
    <source>
        <dbReference type="ARBA" id="ARBA00022691"/>
    </source>
</evidence>
<dbReference type="Pfam" id="PF05148">
    <property type="entry name" value="Methyltransf_8"/>
    <property type="match status" value="1"/>
</dbReference>
<dbReference type="eggNOG" id="KOG3045">
    <property type="taxonomic scope" value="Eukaryota"/>
</dbReference>
<sequence length="306" mass="34922">MFTNVEWDVEDDEKLHISLFGKKKKKMKDKSIKVHDHSSIDPSLTKVKKFKLSKRLAGDKSIKAKKDKKSVDFQIVESPRKTKESKSSALADKVAKKMSGARFRWINEKLYTCTSTDAVKLFSEDPHLFTLYHQGFREQVHQWPLNPLENLIEYVRGLPPQTIIADFGCGEAKLAQSVPHTVHSFDFVAVNEYVTPCDMSNVPLDDSSVDVGVFCLSLMGTNLVDYFIEARRVLRLKGTLKVYEIQSRLSSIDSFVSQVESIGFKLTGKKCLNKLFIDLEFKLRKKSVPCSSCKDITLKPCLYKRR</sequence>
<evidence type="ECO:0000256" key="2">
    <source>
        <dbReference type="ARBA" id="ARBA00006301"/>
    </source>
</evidence>
<dbReference type="InterPro" id="IPR007823">
    <property type="entry name" value="RRP8"/>
</dbReference>
<keyword evidence="9" id="KW-0156">Chromatin regulator</keyword>
<dbReference type="GO" id="GO:0006364">
    <property type="term" value="P:rRNA processing"/>
    <property type="evidence" value="ECO:0007669"/>
    <property type="project" value="UniProtKB-UniRule"/>
</dbReference>
<evidence type="ECO:0000313" key="15">
    <source>
        <dbReference type="Proteomes" id="UP000007879"/>
    </source>
</evidence>
<keyword evidence="7 13" id="KW-0808">Transferase</keyword>
<organism evidence="14">
    <name type="scientific">Amphimedon queenslandica</name>
    <name type="common">Sponge</name>
    <dbReference type="NCBI Taxonomy" id="400682"/>
    <lineage>
        <taxon>Eukaryota</taxon>
        <taxon>Metazoa</taxon>
        <taxon>Porifera</taxon>
        <taxon>Demospongiae</taxon>
        <taxon>Heteroscleromorpha</taxon>
        <taxon>Haplosclerida</taxon>
        <taxon>Niphatidae</taxon>
        <taxon>Amphimedon</taxon>
    </lineage>
</organism>
<keyword evidence="15" id="KW-1185">Reference proteome</keyword>
<keyword evidence="8 13" id="KW-0949">S-adenosyl-L-methionine</keyword>
<dbReference type="GO" id="GO:0006325">
    <property type="term" value="P:chromatin organization"/>
    <property type="evidence" value="ECO:0007669"/>
    <property type="project" value="UniProtKB-KW"/>
</dbReference>
<dbReference type="GO" id="GO:0032259">
    <property type="term" value="P:methylation"/>
    <property type="evidence" value="ECO:0007669"/>
    <property type="project" value="UniProtKB-KW"/>
</dbReference>
<keyword evidence="6 13" id="KW-0489">Methyltransferase</keyword>
<reference evidence="14" key="2">
    <citation type="submission" date="2017-05" db="UniProtKB">
        <authorList>
            <consortium name="EnsemblMetazoa"/>
        </authorList>
    </citation>
    <scope>IDENTIFICATION</scope>
</reference>
<dbReference type="EC" id="2.1.1.-" evidence="13"/>
<dbReference type="Gene3D" id="3.40.50.150">
    <property type="entry name" value="Vaccinia Virus protein VP39"/>
    <property type="match status" value="1"/>
</dbReference>
<evidence type="ECO:0000256" key="6">
    <source>
        <dbReference type="ARBA" id="ARBA00022603"/>
    </source>
</evidence>
<dbReference type="PANTHER" id="PTHR12787">
    <property type="entry name" value="RIBOSOMAL RNA-PROCESSING PROTEIN 8"/>
    <property type="match status" value="1"/>
</dbReference>
<evidence type="ECO:0000256" key="13">
    <source>
        <dbReference type="RuleBase" id="RU365074"/>
    </source>
</evidence>
<keyword evidence="11" id="KW-0804">Transcription</keyword>
<dbReference type="Proteomes" id="UP000007879">
    <property type="component" value="Unassembled WGS sequence"/>
</dbReference>
<dbReference type="STRING" id="400682.A0A1X7VDH4"/>
<reference evidence="15" key="1">
    <citation type="journal article" date="2010" name="Nature">
        <title>The Amphimedon queenslandica genome and the evolution of animal complexity.</title>
        <authorList>
            <person name="Srivastava M."/>
            <person name="Simakov O."/>
            <person name="Chapman J."/>
            <person name="Fahey B."/>
            <person name="Gauthier M.E."/>
            <person name="Mitros T."/>
            <person name="Richards G.S."/>
            <person name="Conaco C."/>
            <person name="Dacre M."/>
            <person name="Hellsten U."/>
            <person name="Larroux C."/>
            <person name="Putnam N.H."/>
            <person name="Stanke M."/>
            <person name="Adamska M."/>
            <person name="Darling A."/>
            <person name="Degnan S.M."/>
            <person name="Oakley T.H."/>
            <person name="Plachetzki D.C."/>
            <person name="Zhai Y."/>
            <person name="Adamski M."/>
            <person name="Calcino A."/>
            <person name="Cummins S.F."/>
            <person name="Goodstein D.M."/>
            <person name="Harris C."/>
            <person name="Jackson D.J."/>
            <person name="Leys S.P."/>
            <person name="Shu S."/>
            <person name="Woodcroft B.J."/>
            <person name="Vervoort M."/>
            <person name="Kosik K.S."/>
            <person name="Manning G."/>
            <person name="Degnan B.M."/>
            <person name="Rokhsar D.S."/>
        </authorList>
    </citation>
    <scope>NUCLEOTIDE SEQUENCE [LARGE SCALE GENOMIC DNA]</scope>
</reference>
<dbReference type="FunFam" id="1.10.10.2150:FF:000001">
    <property type="entry name" value="Ribosomal RNA-processing protein 8"/>
    <property type="match status" value="1"/>
</dbReference>
<dbReference type="OrthoDB" id="10258825at2759"/>
<evidence type="ECO:0000313" key="14">
    <source>
        <dbReference type="EnsemblMetazoa" id="Aqu2.1.37567_001"/>
    </source>
</evidence>
<protein>
    <recommendedName>
        <fullName evidence="3 13">Ribosomal RNA-processing protein 8</fullName>
        <ecNumber evidence="13">2.1.1.-</ecNumber>
    </recommendedName>
</protein>
<proteinExistence type="inferred from homology"/>
<comment type="subcellular location">
    <subcellularLocation>
        <location evidence="1 13">Nucleus</location>
        <location evidence="1 13">Nucleolus</location>
    </subcellularLocation>
</comment>
<dbReference type="Gene3D" id="1.10.10.2150">
    <property type="entry name" value="Ribosomal RNA-processing protein 8, N-terminal domain"/>
    <property type="match status" value="1"/>
</dbReference>
<dbReference type="PANTHER" id="PTHR12787:SF0">
    <property type="entry name" value="RIBOSOMAL RNA-PROCESSING PROTEIN 8"/>
    <property type="match status" value="1"/>
</dbReference>
<dbReference type="InterPro" id="IPR029063">
    <property type="entry name" value="SAM-dependent_MTases_sf"/>
</dbReference>
<keyword evidence="12 13" id="KW-0539">Nucleus</keyword>
<evidence type="ECO:0000256" key="5">
    <source>
        <dbReference type="ARBA" id="ARBA00022552"/>
    </source>
</evidence>
<dbReference type="AlphaFoldDB" id="A0A1X7VDH4"/>
<evidence type="ECO:0000256" key="4">
    <source>
        <dbReference type="ARBA" id="ARBA00022491"/>
    </source>
</evidence>
<dbReference type="InterPro" id="IPR042036">
    <property type="entry name" value="RRP8_N"/>
</dbReference>
<comment type="similarity">
    <text evidence="2 13">Belongs to the methyltransferase superfamily. RRP8 family.</text>
</comment>
<evidence type="ECO:0000256" key="7">
    <source>
        <dbReference type="ARBA" id="ARBA00022679"/>
    </source>
</evidence>